<dbReference type="AlphaFoldDB" id="A0A953HLG5"/>
<evidence type="ECO:0000256" key="1">
    <source>
        <dbReference type="SAM" id="SignalP"/>
    </source>
</evidence>
<keyword evidence="3" id="KW-1185">Reference proteome</keyword>
<keyword evidence="1" id="KW-0732">Signal</keyword>
<sequence>MIYRSDKMKGCSLLILSFFLFFACGGENEAAYGPKPRMYPYEELPEADYVTVYDKTDCGFTFRKSTHALIQDRQMYFDDKLPDNCWFDLTYPNLRANIHFTYYPIGAAHTFEDLSAESFQMVYEHSAIASSIEEIPINQDGRTSGMSFELKGPVASPFQFFVTDTSEHFLRGALYFQVQPNPDSIAPVLKYIHADMDTLIKSIEWQ</sequence>
<proteinExistence type="predicted"/>
<feature type="signal peptide" evidence="1">
    <location>
        <begin position="1"/>
        <end position="23"/>
    </location>
</feature>
<evidence type="ECO:0000313" key="2">
    <source>
        <dbReference type="EMBL" id="MBY5958119.1"/>
    </source>
</evidence>
<evidence type="ECO:0008006" key="4">
    <source>
        <dbReference type="Google" id="ProtNLM"/>
    </source>
</evidence>
<dbReference type="RefSeq" id="WP_222579652.1">
    <property type="nucleotide sequence ID" value="NZ_JAHVHU010000007.1"/>
</dbReference>
<dbReference type="Pfam" id="PF25593">
    <property type="entry name" value="GldD_lipo"/>
    <property type="match status" value="1"/>
</dbReference>
<dbReference type="Proteomes" id="UP000753961">
    <property type="component" value="Unassembled WGS sequence"/>
</dbReference>
<organism evidence="2 3">
    <name type="scientific">Membranihabitans marinus</name>
    <dbReference type="NCBI Taxonomy" id="1227546"/>
    <lineage>
        <taxon>Bacteria</taxon>
        <taxon>Pseudomonadati</taxon>
        <taxon>Bacteroidota</taxon>
        <taxon>Saprospiria</taxon>
        <taxon>Saprospirales</taxon>
        <taxon>Saprospiraceae</taxon>
        <taxon>Membranihabitans</taxon>
    </lineage>
</organism>
<accession>A0A953HLG5</accession>
<dbReference type="PROSITE" id="PS51257">
    <property type="entry name" value="PROKAR_LIPOPROTEIN"/>
    <property type="match status" value="1"/>
</dbReference>
<dbReference type="EMBL" id="JAHVHU010000007">
    <property type="protein sequence ID" value="MBY5958119.1"/>
    <property type="molecule type" value="Genomic_DNA"/>
</dbReference>
<reference evidence="2" key="1">
    <citation type="submission" date="2021-06" db="EMBL/GenBank/DDBJ databases">
        <title>44 bacteria genomes isolated from Dapeng, Shenzhen.</title>
        <authorList>
            <person name="Zheng W."/>
            <person name="Yu S."/>
            <person name="Huang Y."/>
        </authorList>
    </citation>
    <scope>NUCLEOTIDE SEQUENCE</scope>
    <source>
        <strain evidence="2">DP5N28-2</strain>
    </source>
</reference>
<gene>
    <name evidence="2" type="ORF">KUV50_08265</name>
</gene>
<name>A0A953HLG5_9BACT</name>
<dbReference type="InterPro" id="IPR019850">
    <property type="entry name" value="GldD-like"/>
</dbReference>
<protein>
    <recommendedName>
        <fullName evidence="4">Protein involved in gliding motility GldD</fullName>
    </recommendedName>
</protein>
<comment type="caution">
    <text evidence="2">The sequence shown here is derived from an EMBL/GenBank/DDBJ whole genome shotgun (WGS) entry which is preliminary data.</text>
</comment>
<feature type="chain" id="PRO_5036933285" description="Protein involved in gliding motility GldD" evidence="1">
    <location>
        <begin position="24"/>
        <end position="206"/>
    </location>
</feature>
<evidence type="ECO:0000313" key="3">
    <source>
        <dbReference type="Proteomes" id="UP000753961"/>
    </source>
</evidence>